<dbReference type="EMBL" id="JBANAX010000849">
    <property type="protein sequence ID" value="KAL1191577.1"/>
    <property type="molecule type" value="Genomic_DNA"/>
</dbReference>
<evidence type="ECO:0000259" key="1">
    <source>
        <dbReference type="PROSITE" id="PS50181"/>
    </source>
</evidence>
<organism evidence="2 3">
    <name type="scientific">Cardamine amara subsp. amara</name>
    <dbReference type="NCBI Taxonomy" id="228776"/>
    <lineage>
        <taxon>Eukaryota</taxon>
        <taxon>Viridiplantae</taxon>
        <taxon>Streptophyta</taxon>
        <taxon>Embryophyta</taxon>
        <taxon>Tracheophyta</taxon>
        <taxon>Spermatophyta</taxon>
        <taxon>Magnoliopsida</taxon>
        <taxon>eudicotyledons</taxon>
        <taxon>Gunneridae</taxon>
        <taxon>Pentapetalae</taxon>
        <taxon>rosids</taxon>
        <taxon>malvids</taxon>
        <taxon>Brassicales</taxon>
        <taxon>Brassicaceae</taxon>
        <taxon>Cardamineae</taxon>
        <taxon>Cardamine</taxon>
    </lineage>
</organism>
<feature type="domain" description="F-box" evidence="1">
    <location>
        <begin position="1"/>
        <end position="51"/>
    </location>
</feature>
<reference evidence="2 3" key="1">
    <citation type="submission" date="2024-04" db="EMBL/GenBank/DDBJ databases">
        <title>Genome assembly C_amara_ONT_v2.</title>
        <authorList>
            <person name="Yant L."/>
            <person name="Moore C."/>
            <person name="Slenker M."/>
        </authorList>
    </citation>
    <scope>NUCLEOTIDE SEQUENCE [LARGE SCALE GENOMIC DNA]</scope>
    <source>
        <tissue evidence="2">Leaf</tissue>
    </source>
</reference>
<dbReference type="Pfam" id="PF00646">
    <property type="entry name" value="F-box"/>
    <property type="match status" value="1"/>
</dbReference>
<protein>
    <submittedName>
        <fullName evidence="2">F-box/kelch-repeat protein</fullName>
    </submittedName>
</protein>
<name>A0ABD0ZAF8_CARAN</name>
<dbReference type="AlphaFoldDB" id="A0ABD0ZAF8"/>
<evidence type="ECO:0000313" key="2">
    <source>
        <dbReference type="EMBL" id="KAL1191577.1"/>
    </source>
</evidence>
<dbReference type="Gene3D" id="1.20.1280.50">
    <property type="match status" value="1"/>
</dbReference>
<keyword evidence="3" id="KW-1185">Reference proteome</keyword>
<sequence>MIDLVPDVVEEILLRLPLKSILKFKTVSKQWRSILESRCFGEKRRMIMKKLQKKPQILAAAKKYQTVRQLILGKEEEEVELEMNYIYT</sequence>
<proteinExistence type="predicted"/>
<dbReference type="SUPFAM" id="SSF81383">
    <property type="entry name" value="F-box domain"/>
    <property type="match status" value="1"/>
</dbReference>
<dbReference type="InterPro" id="IPR001810">
    <property type="entry name" value="F-box_dom"/>
</dbReference>
<accession>A0ABD0ZAF8</accession>
<evidence type="ECO:0000313" key="3">
    <source>
        <dbReference type="Proteomes" id="UP001558713"/>
    </source>
</evidence>
<dbReference type="CDD" id="cd22157">
    <property type="entry name" value="F-box_AtFBW1-like"/>
    <property type="match status" value="1"/>
</dbReference>
<gene>
    <name evidence="2" type="ORF">V5N11_007605</name>
</gene>
<comment type="caution">
    <text evidence="2">The sequence shown here is derived from an EMBL/GenBank/DDBJ whole genome shotgun (WGS) entry which is preliminary data.</text>
</comment>
<dbReference type="Proteomes" id="UP001558713">
    <property type="component" value="Unassembled WGS sequence"/>
</dbReference>
<dbReference type="SMART" id="SM00256">
    <property type="entry name" value="FBOX"/>
    <property type="match status" value="1"/>
</dbReference>
<dbReference type="PROSITE" id="PS50181">
    <property type="entry name" value="FBOX"/>
    <property type="match status" value="1"/>
</dbReference>
<dbReference type="InterPro" id="IPR036047">
    <property type="entry name" value="F-box-like_dom_sf"/>
</dbReference>